<comment type="caution">
    <text evidence="1">The sequence shown here is derived from an EMBL/GenBank/DDBJ whole genome shotgun (WGS) entry which is preliminary data.</text>
</comment>
<reference evidence="1" key="1">
    <citation type="journal article" date="2023" name="Insect Mol. Biol.">
        <title>Genome sequencing provides insights into the evolution of gene families encoding plant cell wall-degrading enzymes in longhorned beetles.</title>
        <authorList>
            <person name="Shin N.R."/>
            <person name="Okamura Y."/>
            <person name="Kirsch R."/>
            <person name="Pauchet Y."/>
        </authorList>
    </citation>
    <scope>NUCLEOTIDE SEQUENCE</scope>
    <source>
        <strain evidence="1">AMC_N1</strain>
    </source>
</reference>
<evidence type="ECO:0000313" key="2">
    <source>
        <dbReference type="Proteomes" id="UP001162162"/>
    </source>
</evidence>
<accession>A0AAV8XSY3</accession>
<dbReference type="AlphaFoldDB" id="A0AAV8XSY3"/>
<dbReference type="Proteomes" id="UP001162162">
    <property type="component" value="Unassembled WGS sequence"/>
</dbReference>
<keyword evidence="2" id="KW-1185">Reference proteome</keyword>
<proteinExistence type="predicted"/>
<gene>
    <name evidence="1" type="ORF">NQ318_021099</name>
</gene>
<protein>
    <submittedName>
        <fullName evidence="1">Uncharacterized protein</fullName>
    </submittedName>
</protein>
<sequence>MNAYSAHTFLNGLNGLKRDVKRPKTIRTPNGPQRQKRTKTLVEKIGKLIRDDRRLSIRGLAQITGIDKECVRHILHESFNMRKILHSRAKGIKNEHFFLLTTTEQTVKAKATEVLNQLTKRPSSTAFNNGKVLWNGVEIAKGSTLKAKMLLLYLVTNKKCYDSSSKT</sequence>
<name>A0AAV8XSY3_9CUCU</name>
<evidence type="ECO:0000313" key="1">
    <source>
        <dbReference type="EMBL" id="KAJ8942211.1"/>
    </source>
</evidence>
<dbReference type="EMBL" id="JAPWTK010000337">
    <property type="protein sequence ID" value="KAJ8942211.1"/>
    <property type="molecule type" value="Genomic_DNA"/>
</dbReference>
<organism evidence="1 2">
    <name type="scientific">Aromia moschata</name>
    <dbReference type="NCBI Taxonomy" id="1265417"/>
    <lineage>
        <taxon>Eukaryota</taxon>
        <taxon>Metazoa</taxon>
        <taxon>Ecdysozoa</taxon>
        <taxon>Arthropoda</taxon>
        <taxon>Hexapoda</taxon>
        <taxon>Insecta</taxon>
        <taxon>Pterygota</taxon>
        <taxon>Neoptera</taxon>
        <taxon>Endopterygota</taxon>
        <taxon>Coleoptera</taxon>
        <taxon>Polyphaga</taxon>
        <taxon>Cucujiformia</taxon>
        <taxon>Chrysomeloidea</taxon>
        <taxon>Cerambycidae</taxon>
        <taxon>Cerambycinae</taxon>
        <taxon>Callichromatini</taxon>
        <taxon>Aromia</taxon>
    </lineage>
</organism>